<dbReference type="Pfam" id="PF23450">
    <property type="entry name" value="KIAA2026_hel"/>
    <property type="match status" value="1"/>
</dbReference>
<dbReference type="AGR" id="Xenbase:XB-GENE-5953234"/>
<dbReference type="PANTHER" id="PTHR31095">
    <property type="entry name" value="RIKEN CDNA 9930021J03 GENE"/>
    <property type="match status" value="1"/>
</dbReference>
<organism evidence="3 4">
    <name type="scientific">Xenopus tropicalis</name>
    <name type="common">Western clawed frog</name>
    <name type="synonym">Silurana tropicalis</name>
    <dbReference type="NCBI Taxonomy" id="8364"/>
    <lineage>
        <taxon>Eukaryota</taxon>
        <taxon>Metazoa</taxon>
        <taxon>Chordata</taxon>
        <taxon>Craniata</taxon>
        <taxon>Vertebrata</taxon>
        <taxon>Euteleostomi</taxon>
        <taxon>Amphibia</taxon>
        <taxon>Batrachia</taxon>
        <taxon>Anura</taxon>
        <taxon>Pipoidea</taxon>
        <taxon>Pipidae</taxon>
        <taxon>Xenopodinae</taxon>
        <taxon>Xenopus</taxon>
        <taxon>Silurana</taxon>
    </lineage>
</organism>
<keyword evidence="3" id="KW-1185">Reference proteome</keyword>
<dbReference type="OMA" id="DAQENAY"/>
<feature type="compositionally biased region" description="Low complexity" evidence="1">
    <location>
        <begin position="672"/>
        <end position="682"/>
    </location>
</feature>
<dbReference type="PANTHER" id="PTHR31095:SF3">
    <property type="entry name" value="RIKEN CDNA 9930021J03 GENE"/>
    <property type="match status" value="1"/>
</dbReference>
<feature type="region of interest" description="Disordered" evidence="1">
    <location>
        <begin position="658"/>
        <end position="688"/>
    </location>
</feature>
<dbReference type="RefSeq" id="XP_012808161.2">
    <property type="nucleotide sequence ID" value="XM_012952707.3"/>
</dbReference>
<dbReference type="Xenbase" id="XB-GENE-5953234">
    <property type="gene designation" value="brd10"/>
</dbReference>
<dbReference type="InterPro" id="IPR040214">
    <property type="entry name" value="BRD10"/>
</dbReference>
<evidence type="ECO:0000256" key="1">
    <source>
        <dbReference type="SAM" id="MobiDB-lite"/>
    </source>
</evidence>
<evidence type="ECO:0000313" key="5">
    <source>
        <dbReference type="Xenbase" id="XB-GENE-5953234"/>
    </source>
</evidence>
<feature type="region of interest" description="Disordered" evidence="1">
    <location>
        <begin position="534"/>
        <end position="562"/>
    </location>
</feature>
<dbReference type="Proteomes" id="UP000008143">
    <property type="component" value="Chromosome 1"/>
</dbReference>
<evidence type="ECO:0000259" key="2">
    <source>
        <dbReference type="Pfam" id="PF23450"/>
    </source>
</evidence>
<evidence type="ECO:0000313" key="3">
    <source>
        <dbReference type="Proteomes" id="UP000008143"/>
    </source>
</evidence>
<protein>
    <submittedName>
        <fullName evidence="4">Uncharacterized protein KIAA2026 homolog</fullName>
    </submittedName>
</protein>
<dbReference type="KEGG" id="xtr:733730"/>
<name>A0A8J0SB41_XENTR</name>
<proteinExistence type="predicted"/>
<feature type="compositionally biased region" description="Basic residues" evidence="1">
    <location>
        <begin position="534"/>
        <end position="545"/>
    </location>
</feature>
<reference evidence="4" key="1">
    <citation type="submission" date="2025-08" db="UniProtKB">
        <authorList>
            <consortium name="RefSeq"/>
        </authorList>
    </citation>
    <scope>IDENTIFICATION</scope>
    <source>
        <strain evidence="4">Nigerian</strain>
        <tissue evidence="4">Liver and blood</tissue>
    </source>
</reference>
<feature type="domain" description="Uncharacterized bromodomain-containing protein 10 helical" evidence="2">
    <location>
        <begin position="116"/>
        <end position="257"/>
    </location>
</feature>
<sequence length="1795" mass="197022">MQVDRQSQLHSPMNLRDKTSIAVISKGRYEPEDNKGALCTTTRRRCITRGLANAGAAESVMVQTQRQEDFLKSKEEKRLREQERREAEEANQKEVEEWERNLLALSEPTSMQSLWEIPAIGHFLCLAQQILNLPEIVFYELERCLLMPQCNVFLSKIMTSLLSAPHRRSTLHRRPNLPYQEWETTLRQRVQQWYTMVGQAENPDRCAEKLGLCSQFFRVLGEVSPLEKKTFHELPFYQKVWLLKGLCDFVYETQSEVQDAVLGQPIHECREVILGYDAQENAYIHFPQFCGADVRVYKQRPFRAPEFPAPPVQVRRATKTRLEKAKCKISNKCNGDLRPAKIVLPEICRASLQSCESQKNCPEKPHTEYCSSSTDQDMKIIYETKVQEPCNTAETSCCKENVEKPISPREVVGYGEPLSPGEIRVLEDVAKYGEAAKDKSESGLKTCQIHVNGNHSDSSDVICHQVAMDIILDNSLLNHKKLKLSRIRAKKKKKKKKKLKDILNDHLQVKCDTLQLHKFRSLKTEIQSKLYLTKKRAKHKKHKSGKNTVSKKAVAKNRKTSANSTTAPEFQLVCTNLDELRELIKKIEGELKVLETNKKKSEKWYFRRQGVKELHSTLVRLLNELLPWEPKLQKAFQKHRARLKKDFDDFKKFPENKNFTRGHASSEEYEASKSPSSTTSTTGICHQNILRNDELDTPNFKEMDTHERGKIPKKELLVRDLWKSPSKACKRQCRQSTSPSTETKDFVSKKKTKLSSQEDSLHCIGLAQTCCRLKDTKHVELEGQHISKDTICASVTDSVKGTKPIQALLAKNTGNKVTLTSHQVQSTDETVSTGETSAISLMQSVQAKPLLPGQETSKNPLQMIYKLPDGQCIPIDINNSTVKIHVQPMTESKNREKIMQQVLFLPKNLYIQHKEAKTNSKGSQQVQSDTGGQLCISSETSSIPPRSLAFPEKTVELTPVHSTSMVHVPETGISTSDINVSQSLCEKATTKIPVLATVTSLPIQSDTGKAAQIKDIASHTLHLSPTLPKESSESKQELKTVCIRDSQSILVRTRGGNTGVVKVQTSQDQTTNPSSVFSFTPQLQSFLVSKPKTSASSTLTPVPPALSVLPSLPGFYSSSEYSQISSASVPGGLNQLSGTNTKLSQRQISNSGFICKVSDNLQTSNLLSTVSPTSSWLPSNSWGNMNAAVSNSKLSHDDLSHGRSVVTVATTDIKQTEPKMSKISVVQPDSTTSRSELVNGPNLQKVMLVTSPPVLTPGNMNVSATQTSCAGSPQKLVFINAQVPTVAVQSTKQTMPSYVGKTHGKMSEQSQIILIPSTLGSPVKISSTPIVSQVKDVTIGLTIGQTIVNTGHAANNMLPMNIFQKTLTKGDESILKRTAVSNVTNLIPGTENGAHTADQNPNNDCIVTTAKWPTGCAAASSINSVVANTSPTDQNNRHMPNIVPALTSRLSTANKSNTVAISTVKTGHLSSSVLLSTTQMAGQAKNTLSSFQIPVSPTFSTACGASNVTTPSSACKSLSKDLMEKIHFPTQIYSKTLSTNVCTSQGLQTPLTTVTKPRSDSYFSQGSSVPLQISSALPTTQLCGQLNDSLVQQKIIINTSTPLAPGTQITINGTRFIVPPQGLGVGSHVLLISASTKQGVSLLGNSSQTGHGLGSNNTTEQQMTLKQNMSLTQDLNKPLTISKNMNLFSTTNLVPAAHASTLNMTSKDSTPVDGPPLSCPQFTTALKPLLISALQQGRSPQPSNTLPLPADTTVKNSGVLNTVLPPSILSDSKNSDLAFAAHQPSVPDKSHTIAL</sequence>
<dbReference type="InterPro" id="IPR056522">
    <property type="entry name" value="KIAA2026_hel"/>
</dbReference>
<gene>
    <name evidence="5" type="primary">brd10</name>
    <name evidence="4" type="synonym">kiaa2026</name>
</gene>
<accession>A0A8J0SB41</accession>
<evidence type="ECO:0000313" key="4">
    <source>
        <dbReference type="RefSeq" id="XP_012808161.2"/>
    </source>
</evidence>
<dbReference type="OrthoDB" id="21449at2759"/>